<dbReference type="OrthoDB" id="3217643at2759"/>
<proteinExistence type="predicted"/>
<evidence type="ECO:0000313" key="2">
    <source>
        <dbReference type="EMBL" id="KAF7433169.1"/>
    </source>
</evidence>
<evidence type="ECO:0000256" key="1">
    <source>
        <dbReference type="SAM" id="MobiDB-lite"/>
    </source>
</evidence>
<dbReference type="Proteomes" id="UP000623687">
    <property type="component" value="Unassembled WGS sequence"/>
</dbReference>
<accession>A0A8H6ZYG5</accession>
<keyword evidence="3" id="KW-1185">Reference proteome</keyword>
<dbReference type="EMBL" id="JACETU010000003">
    <property type="protein sequence ID" value="KAF7433169.1"/>
    <property type="molecule type" value="Genomic_DNA"/>
</dbReference>
<feature type="compositionally biased region" description="Polar residues" evidence="1">
    <location>
        <begin position="300"/>
        <end position="316"/>
    </location>
</feature>
<sequence length="487" mass="51540">MSQSSPKSHATPKPPDQSTNTHPPPFGALRSPPSKPGDQFSVELAQMCYANGSIDQAVNVCPMCKVFPNTRCPHVREVCSNRTNHPRADVVCLKNAEVDSFNGCGFCKWARTNPPAKLAGYNNPGWPGCCRPPGPNEFKMIQAADWMAVSKVHHIPIPSEVKAAFDGFASRGSPTPPSKTPTIGRGASGRSAMPLLDRRNSGNTSPSNKTPSKSSTMAIPSKGRSGGSPQQAVSALLRTSSGNPISTSVPSPSNLDFQRRLNLNDAGERRIETSQSAHSSPNRKHLDLDGTPNVHRRSASSRPHINAASYSPTPSHGTAPGLLPQPSDASLRRRASVSNSNPISSAVPGSRTDRSPPTSAPRNSAAKRENIISSASSNSGSEGSGSMSDNTVTSDGGFTDYLSDESEAELQRQAEARAAVLAQNAAEELEFKAARQQLAHVDLRPPKSWNATKEANSGSIRLHPTSHYAAPPYAGIFSVPNTASPRG</sequence>
<feature type="compositionally biased region" description="Low complexity" evidence="1">
    <location>
        <begin position="203"/>
        <end position="216"/>
    </location>
</feature>
<dbReference type="RefSeq" id="XP_036633196.1">
    <property type="nucleotide sequence ID" value="XM_036774694.1"/>
</dbReference>
<feature type="region of interest" description="Disordered" evidence="1">
    <location>
        <begin position="1"/>
        <end position="36"/>
    </location>
</feature>
<feature type="compositionally biased region" description="Low complexity" evidence="1">
    <location>
        <begin position="373"/>
        <end position="388"/>
    </location>
</feature>
<protein>
    <submittedName>
        <fullName evidence="2">Uncharacterized protein</fullName>
    </submittedName>
</protein>
<dbReference type="VEuPathDB" id="FungiDB:PC9H_005118"/>
<comment type="caution">
    <text evidence="2">The sequence shown here is derived from an EMBL/GenBank/DDBJ whole genome shotgun (WGS) entry which is preliminary data.</text>
</comment>
<dbReference type="GeneID" id="59374936"/>
<organism evidence="2 3">
    <name type="scientific">Pleurotus ostreatus</name>
    <name type="common">Oyster mushroom</name>
    <name type="synonym">White-rot fungus</name>
    <dbReference type="NCBI Taxonomy" id="5322"/>
    <lineage>
        <taxon>Eukaryota</taxon>
        <taxon>Fungi</taxon>
        <taxon>Dikarya</taxon>
        <taxon>Basidiomycota</taxon>
        <taxon>Agaricomycotina</taxon>
        <taxon>Agaricomycetes</taxon>
        <taxon>Agaricomycetidae</taxon>
        <taxon>Agaricales</taxon>
        <taxon>Pleurotineae</taxon>
        <taxon>Pleurotaceae</taxon>
        <taxon>Pleurotus</taxon>
    </lineage>
</organism>
<evidence type="ECO:0000313" key="3">
    <source>
        <dbReference type="Proteomes" id="UP000623687"/>
    </source>
</evidence>
<feature type="region of interest" description="Disordered" evidence="1">
    <location>
        <begin position="167"/>
        <end position="232"/>
    </location>
</feature>
<name>A0A8H6ZYG5_PLEOS</name>
<gene>
    <name evidence="2" type="ORF">PC9H_005118</name>
</gene>
<dbReference type="AlphaFoldDB" id="A0A8H6ZYG5"/>
<feature type="region of interest" description="Disordered" evidence="1">
    <location>
        <begin position="270"/>
        <end position="401"/>
    </location>
</feature>
<reference evidence="2" key="1">
    <citation type="submission" date="2019-07" db="EMBL/GenBank/DDBJ databases">
        <authorList>
            <person name="Palmer J.M."/>
        </authorList>
    </citation>
    <scope>NUCLEOTIDE SEQUENCE</scope>
    <source>
        <strain evidence="2">PC9</strain>
    </source>
</reference>